<dbReference type="EMBL" id="QUTI01032168">
    <property type="protein sequence ID" value="RLO02979.1"/>
    <property type="molecule type" value="Genomic_DNA"/>
</dbReference>
<sequence length="226" mass="24273">VNGSGFMLVAHVKAAVAPLRIHKLALKHVTPYATIVQSGGNNDDEECATPFLGAGDAHSLVLHVTPREVTVSHILAHVLVQWSSLDHPEHVVTTELALPSMAFQPAPLSVKIDDMPVFGTQGHVTWVHVRLTNHTISGYIVDVKIGSDSSEFLVAGVVDGHNVQVLPMETISVTIGLVPLQPGHLTLPKVEVVHVDSNETFRVTDQRVTLFVVPDNHTTSAAMLLA</sequence>
<comment type="caution">
    <text evidence="2">The sequence shown here is derived from an EMBL/GenBank/DDBJ whole genome shotgun (WGS) entry which is preliminary data.</text>
</comment>
<dbReference type="PANTHER" id="PTHR14374">
    <property type="entry name" value="FOIE GRAS"/>
    <property type="match status" value="1"/>
</dbReference>
<evidence type="ECO:0000313" key="2">
    <source>
        <dbReference type="EMBL" id="RLO02979.1"/>
    </source>
</evidence>
<feature type="non-terminal residue" evidence="2">
    <location>
        <position position="1"/>
    </location>
</feature>
<evidence type="ECO:0000313" key="3">
    <source>
        <dbReference type="Proteomes" id="UP000275652"/>
    </source>
</evidence>
<dbReference type="AlphaFoldDB" id="A0A9X8H6F5"/>
<evidence type="ECO:0000259" key="1">
    <source>
        <dbReference type="Pfam" id="PF12584"/>
    </source>
</evidence>
<reference evidence="2 3" key="1">
    <citation type="journal article" date="2018" name="J. Invertebr. Pathol.">
        <title>New genotyping method for the causative agent of crayfish plague (Aphanomyces astaci) based on whole genome data.</title>
        <authorList>
            <person name="Minardi D."/>
            <person name="Studholme D.J."/>
            <person name="van der Giezen M."/>
            <person name="Pretto T."/>
            <person name="Oidtmann B."/>
        </authorList>
    </citation>
    <scope>NUCLEOTIDE SEQUENCE [LARGE SCALE GENOMIC DNA]</scope>
    <source>
        <strain evidence="2 3">KB13</strain>
    </source>
</reference>
<dbReference type="Pfam" id="PF12584">
    <property type="entry name" value="TRAPPC10"/>
    <property type="match status" value="1"/>
</dbReference>
<gene>
    <name evidence="2" type="ORF">DYB28_009657</name>
</gene>
<dbReference type="Proteomes" id="UP000275652">
    <property type="component" value="Unassembled WGS sequence"/>
</dbReference>
<organism evidence="2 3">
    <name type="scientific">Aphanomyces astaci</name>
    <name type="common">Crayfish plague agent</name>
    <dbReference type="NCBI Taxonomy" id="112090"/>
    <lineage>
        <taxon>Eukaryota</taxon>
        <taxon>Sar</taxon>
        <taxon>Stramenopiles</taxon>
        <taxon>Oomycota</taxon>
        <taxon>Saprolegniomycetes</taxon>
        <taxon>Saprolegniales</taxon>
        <taxon>Verrucalvaceae</taxon>
        <taxon>Aphanomyces</taxon>
    </lineage>
</organism>
<dbReference type="InterPro" id="IPR022233">
    <property type="entry name" value="TRAPPC10/Trs130_C"/>
</dbReference>
<proteinExistence type="predicted"/>
<protein>
    <recommendedName>
        <fullName evidence="1">TRAPPC10/Trs130 C-terminal domain-containing protein</fullName>
    </recommendedName>
</protein>
<feature type="domain" description="TRAPPC10/Trs130 C-terminal" evidence="1">
    <location>
        <begin position="144"/>
        <end position="198"/>
    </location>
</feature>
<dbReference type="PANTHER" id="PTHR14374:SF0">
    <property type="entry name" value="TRAFFICKING PROTEIN PARTICLE COMPLEX SUBUNIT 11"/>
    <property type="match status" value="1"/>
</dbReference>
<name>A0A9X8H6F5_APHAT</name>
<accession>A0A9X8H6F5</accession>